<gene>
    <name evidence="11" type="ORF">ACFQ03_17210</name>
</gene>
<feature type="domain" description="Response regulatory" evidence="10">
    <location>
        <begin position="3"/>
        <end position="120"/>
    </location>
</feature>
<dbReference type="Pfam" id="PF12833">
    <property type="entry name" value="HTH_18"/>
    <property type="match status" value="1"/>
</dbReference>
<dbReference type="SUPFAM" id="SSF46689">
    <property type="entry name" value="Homeodomain-like"/>
    <property type="match status" value="2"/>
</dbReference>
<evidence type="ECO:0000259" key="9">
    <source>
        <dbReference type="PROSITE" id="PS01124"/>
    </source>
</evidence>
<keyword evidence="6" id="KW-0238">DNA-binding</keyword>
<evidence type="ECO:0000256" key="3">
    <source>
        <dbReference type="ARBA" id="ARBA00022553"/>
    </source>
</evidence>
<evidence type="ECO:0000256" key="1">
    <source>
        <dbReference type="ARBA" id="ARBA00004496"/>
    </source>
</evidence>
<dbReference type="PRINTS" id="PR00032">
    <property type="entry name" value="HTHARAC"/>
</dbReference>
<dbReference type="CDD" id="cd17536">
    <property type="entry name" value="REC_YesN-like"/>
    <property type="match status" value="1"/>
</dbReference>
<reference evidence="12" key="1">
    <citation type="journal article" date="2019" name="Int. J. Syst. Evol. Microbiol.">
        <title>The Global Catalogue of Microorganisms (GCM) 10K type strain sequencing project: providing services to taxonomists for standard genome sequencing and annotation.</title>
        <authorList>
            <consortium name="The Broad Institute Genomics Platform"/>
            <consortium name="The Broad Institute Genome Sequencing Center for Infectious Disease"/>
            <person name="Wu L."/>
            <person name="Ma J."/>
        </authorList>
    </citation>
    <scope>NUCLEOTIDE SEQUENCE [LARGE SCALE GENOMIC DNA]</scope>
    <source>
        <strain evidence="12">CCUG 57263</strain>
    </source>
</reference>
<dbReference type="SUPFAM" id="SSF52172">
    <property type="entry name" value="CheY-like"/>
    <property type="match status" value="1"/>
</dbReference>
<keyword evidence="5" id="KW-0805">Transcription regulation</keyword>
<comment type="caution">
    <text evidence="11">The sequence shown here is derived from an EMBL/GenBank/DDBJ whole genome shotgun (WGS) entry which is preliminary data.</text>
</comment>
<feature type="modified residue" description="4-aspartylphosphate" evidence="8">
    <location>
        <position position="55"/>
    </location>
</feature>
<dbReference type="InterPro" id="IPR020449">
    <property type="entry name" value="Tscrpt_reg_AraC-type_HTH"/>
</dbReference>
<keyword evidence="2" id="KW-0963">Cytoplasm</keyword>
<dbReference type="Gene3D" id="3.40.50.2300">
    <property type="match status" value="1"/>
</dbReference>
<dbReference type="InterPro" id="IPR009057">
    <property type="entry name" value="Homeodomain-like_sf"/>
</dbReference>
<accession>A0ABW3DCE7</accession>
<dbReference type="InterPro" id="IPR051552">
    <property type="entry name" value="HptR"/>
</dbReference>
<evidence type="ECO:0000256" key="6">
    <source>
        <dbReference type="ARBA" id="ARBA00023125"/>
    </source>
</evidence>
<dbReference type="InterPro" id="IPR018060">
    <property type="entry name" value="HTH_AraC"/>
</dbReference>
<dbReference type="SMART" id="SM00448">
    <property type="entry name" value="REC"/>
    <property type="match status" value="1"/>
</dbReference>
<evidence type="ECO:0000256" key="2">
    <source>
        <dbReference type="ARBA" id="ARBA00022490"/>
    </source>
</evidence>
<evidence type="ECO:0000256" key="4">
    <source>
        <dbReference type="ARBA" id="ARBA00023012"/>
    </source>
</evidence>
<dbReference type="PANTHER" id="PTHR42713">
    <property type="entry name" value="HISTIDINE KINASE-RELATED"/>
    <property type="match status" value="1"/>
</dbReference>
<evidence type="ECO:0000256" key="5">
    <source>
        <dbReference type="ARBA" id="ARBA00023015"/>
    </source>
</evidence>
<evidence type="ECO:0000256" key="8">
    <source>
        <dbReference type="PROSITE-ProRule" id="PRU00169"/>
    </source>
</evidence>
<dbReference type="PROSITE" id="PS00041">
    <property type="entry name" value="HTH_ARAC_FAMILY_1"/>
    <property type="match status" value="1"/>
</dbReference>
<dbReference type="Gene3D" id="1.10.10.60">
    <property type="entry name" value="Homeodomain-like"/>
    <property type="match status" value="2"/>
</dbReference>
<evidence type="ECO:0000256" key="7">
    <source>
        <dbReference type="ARBA" id="ARBA00023163"/>
    </source>
</evidence>
<sequence length="251" mass="28986">MLKIMIADDERLVKKSLRVLIETESEGFEVVAEADNGLEALRLAEQFSPDLIITDIRMPSMDGLELIQQVGARRMNAEFIIISGYSDFAYAQSALRYGVTDYILKPVDSDYFLTVLQNVRNKLQDKLPTHTDALRLEIEDHHYQSMIKEALAFLEQHYAEPEFSVKDAAAYFGISSNYFSTLFKKLTGISFTQCLTQLRIEQAKKHLQKPFIKVYEIGQLVGYEDYTHFSKTFKKLTGCSPSEYRKRWKEH</sequence>
<dbReference type="PROSITE" id="PS01124">
    <property type="entry name" value="HTH_ARAC_FAMILY_2"/>
    <property type="match status" value="1"/>
</dbReference>
<comment type="subcellular location">
    <subcellularLocation>
        <location evidence="1">Cytoplasm</location>
    </subcellularLocation>
</comment>
<dbReference type="InterPro" id="IPR018062">
    <property type="entry name" value="HTH_AraC-typ_CS"/>
</dbReference>
<evidence type="ECO:0000313" key="12">
    <source>
        <dbReference type="Proteomes" id="UP001597120"/>
    </source>
</evidence>
<dbReference type="Pfam" id="PF00072">
    <property type="entry name" value="Response_reg"/>
    <property type="match status" value="1"/>
</dbReference>
<evidence type="ECO:0000259" key="10">
    <source>
        <dbReference type="PROSITE" id="PS50110"/>
    </source>
</evidence>
<dbReference type="PROSITE" id="PS50110">
    <property type="entry name" value="RESPONSE_REGULATORY"/>
    <property type="match status" value="1"/>
</dbReference>
<dbReference type="Proteomes" id="UP001597120">
    <property type="component" value="Unassembled WGS sequence"/>
</dbReference>
<dbReference type="InterPro" id="IPR011006">
    <property type="entry name" value="CheY-like_superfamily"/>
</dbReference>
<evidence type="ECO:0000313" key="11">
    <source>
        <dbReference type="EMBL" id="MFD0870883.1"/>
    </source>
</evidence>
<protein>
    <submittedName>
        <fullName evidence="11">Response regulator</fullName>
    </submittedName>
</protein>
<keyword evidence="4" id="KW-0902">Two-component regulatory system</keyword>
<dbReference type="RefSeq" id="WP_186328286.1">
    <property type="nucleotide sequence ID" value="NZ_JBHTIU010000063.1"/>
</dbReference>
<proteinExistence type="predicted"/>
<keyword evidence="12" id="KW-1185">Reference proteome</keyword>
<keyword evidence="3 8" id="KW-0597">Phosphoprotein</keyword>
<dbReference type="EMBL" id="JBHTIU010000063">
    <property type="protein sequence ID" value="MFD0870883.1"/>
    <property type="molecule type" value="Genomic_DNA"/>
</dbReference>
<keyword evidence="7" id="KW-0804">Transcription</keyword>
<dbReference type="PANTHER" id="PTHR42713:SF3">
    <property type="entry name" value="TRANSCRIPTIONAL REGULATORY PROTEIN HPTR"/>
    <property type="match status" value="1"/>
</dbReference>
<feature type="domain" description="HTH araC/xylS-type" evidence="9">
    <location>
        <begin position="148"/>
        <end position="247"/>
    </location>
</feature>
<organism evidence="11 12">
    <name type="scientific">Paenibacillus residui</name>
    <dbReference type="NCBI Taxonomy" id="629724"/>
    <lineage>
        <taxon>Bacteria</taxon>
        <taxon>Bacillati</taxon>
        <taxon>Bacillota</taxon>
        <taxon>Bacilli</taxon>
        <taxon>Bacillales</taxon>
        <taxon>Paenibacillaceae</taxon>
        <taxon>Paenibacillus</taxon>
    </lineage>
</organism>
<dbReference type="SMART" id="SM00342">
    <property type="entry name" value="HTH_ARAC"/>
    <property type="match status" value="1"/>
</dbReference>
<name>A0ABW3DCE7_9BACL</name>
<dbReference type="InterPro" id="IPR001789">
    <property type="entry name" value="Sig_transdc_resp-reg_receiver"/>
</dbReference>